<proteinExistence type="predicted"/>
<dbReference type="EMBL" id="KK365261">
    <property type="protein sequence ID" value="KCZ79528.1"/>
    <property type="molecule type" value="Genomic_DNA"/>
</dbReference>
<evidence type="ECO:0000313" key="2">
    <source>
        <dbReference type="Proteomes" id="UP000030655"/>
    </source>
</evidence>
<organism evidence="1 2">
    <name type="scientific">Anncaliia algerae PRA339</name>
    <dbReference type="NCBI Taxonomy" id="1288291"/>
    <lineage>
        <taxon>Eukaryota</taxon>
        <taxon>Fungi</taxon>
        <taxon>Fungi incertae sedis</taxon>
        <taxon>Microsporidia</taxon>
        <taxon>Tubulinosematoidea</taxon>
        <taxon>Tubulinosematidae</taxon>
        <taxon>Anncaliia</taxon>
    </lineage>
</organism>
<reference evidence="1 2" key="2">
    <citation type="submission" date="2014-03" db="EMBL/GenBank/DDBJ databases">
        <title>The Genome Sequence of Anncaliia algerae insect isolate PRA339.</title>
        <authorList>
            <consortium name="The Broad Institute Genome Sequencing Platform"/>
            <consortium name="The Broad Institute Genome Sequencing Center for Infectious Disease"/>
            <person name="Cuomo C."/>
            <person name="Becnel J."/>
            <person name="Sanscrainte N."/>
            <person name="Walker B."/>
            <person name="Young S.K."/>
            <person name="Zeng Q."/>
            <person name="Gargeya S."/>
            <person name="Fitzgerald M."/>
            <person name="Haas B."/>
            <person name="Abouelleil A."/>
            <person name="Alvarado L."/>
            <person name="Arachchi H.M."/>
            <person name="Berlin A.M."/>
            <person name="Chapman S.B."/>
            <person name="Dewar J."/>
            <person name="Goldberg J."/>
            <person name="Griggs A."/>
            <person name="Gujja S."/>
            <person name="Hansen M."/>
            <person name="Howarth C."/>
            <person name="Imamovic A."/>
            <person name="Larimer J."/>
            <person name="McCowan C."/>
            <person name="Murphy C."/>
            <person name="Neiman D."/>
            <person name="Pearson M."/>
            <person name="Priest M."/>
            <person name="Roberts A."/>
            <person name="Saif S."/>
            <person name="Shea T."/>
            <person name="Sisk P."/>
            <person name="Sykes S."/>
            <person name="Wortman J."/>
            <person name="Nusbaum C."/>
            <person name="Birren B."/>
        </authorList>
    </citation>
    <scope>NUCLEOTIDE SEQUENCE [LARGE SCALE GENOMIC DNA]</scope>
    <source>
        <strain evidence="1 2">PRA339</strain>
    </source>
</reference>
<dbReference type="Proteomes" id="UP000030655">
    <property type="component" value="Unassembled WGS sequence"/>
</dbReference>
<accession>A0A059EWY4</accession>
<sequence length="24" mass="2854">MPIKQNKMEHVIVNHKYGFLKELG</sequence>
<dbReference type="AlphaFoldDB" id="A0A059EWY4"/>
<gene>
    <name evidence="1" type="ORF">H312_03086</name>
</gene>
<dbReference type="HOGENOM" id="CLU_3421331_0_0_1"/>
<name>A0A059EWY4_9MICR</name>
<protein>
    <submittedName>
        <fullName evidence="1">Uncharacterized protein</fullName>
    </submittedName>
</protein>
<keyword evidence="2" id="KW-1185">Reference proteome</keyword>
<reference evidence="2" key="1">
    <citation type="submission" date="2013-02" db="EMBL/GenBank/DDBJ databases">
        <authorList>
            <consortium name="The Broad Institute Genome Sequencing Platform"/>
            <person name="Cuomo C."/>
            <person name="Becnel J."/>
            <person name="Sanscrainte N."/>
            <person name="Walker B."/>
            <person name="Young S.K."/>
            <person name="Zeng Q."/>
            <person name="Gargeya S."/>
            <person name="Fitzgerald M."/>
            <person name="Haas B."/>
            <person name="Abouelleil A."/>
            <person name="Alvarado L."/>
            <person name="Arachchi H.M."/>
            <person name="Berlin A.M."/>
            <person name="Chapman S.B."/>
            <person name="Dewar J."/>
            <person name="Goldberg J."/>
            <person name="Griggs A."/>
            <person name="Gujja S."/>
            <person name="Hansen M."/>
            <person name="Howarth C."/>
            <person name="Imamovic A."/>
            <person name="Larimer J."/>
            <person name="McCowan C."/>
            <person name="Murphy C."/>
            <person name="Neiman D."/>
            <person name="Pearson M."/>
            <person name="Priest M."/>
            <person name="Roberts A."/>
            <person name="Saif S."/>
            <person name="Shea T."/>
            <person name="Sisk P."/>
            <person name="Sykes S."/>
            <person name="Wortman J."/>
            <person name="Nusbaum C."/>
            <person name="Birren B."/>
        </authorList>
    </citation>
    <scope>NUCLEOTIDE SEQUENCE [LARGE SCALE GENOMIC DNA]</scope>
    <source>
        <strain evidence="2">PRA339</strain>
    </source>
</reference>
<dbReference type="VEuPathDB" id="MicrosporidiaDB:H312_03086"/>
<evidence type="ECO:0000313" key="1">
    <source>
        <dbReference type="EMBL" id="KCZ79528.1"/>
    </source>
</evidence>